<dbReference type="AlphaFoldDB" id="A0A3A3GQM6"/>
<feature type="signal peptide" evidence="1">
    <location>
        <begin position="1"/>
        <end position="23"/>
    </location>
</feature>
<reference evidence="2 3" key="1">
    <citation type="submission" date="2018-09" db="EMBL/GenBank/DDBJ databases">
        <title>Paenibacillus SK2017-BO5.</title>
        <authorList>
            <person name="Piskunova J.V."/>
            <person name="Dubiley S.A."/>
            <person name="Severinov K.V."/>
        </authorList>
    </citation>
    <scope>NUCLEOTIDE SEQUENCE [LARGE SCALE GENOMIC DNA]</scope>
    <source>
        <strain evidence="2 3">BO5</strain>
    </source>
</reference>
<evidence type="ECO:0000256" key="1">
    <source>
        <dbReference type="SAM" id="SignalP"/>
    </source>
</evidence>
<proteinExistence type="predicted"/>
<organism evidence="2 3">
    <name type="scientific">Paenibacillus thiaminolyticus</name>
    <name type="common">Bacillus thiaminolyticus</name>
    <dbReference type="NCBI Taxonomy" id="49283"/>
    <lineage>
        <taxon>Bacteria</taxon>
        <taxon>Bacillati</taxon>
        <taxon>Bacillota</taxon>
        <taxon>Bacilli</taxon>
        <taxon>Bacillales</taxon>
        <taxon>Paenibacillaceae</taxon>
        <taxon>Paenibacillus</taxon>
    </lineage>
</organism>
<evidence type="ECO:0000313" key="3">
    <source>
        <dbReference type="Proteomes" id="UP000266177"/>
    </source>
</evidence>
<keyword evidence="1" id="KW-0732">Signal</keyword>
<dbReference type="RefSeq" id="WP_119796873.1">
    <property type="nucleotide sequence ID" value="NZ_QYZD01000084.1"/>
</dbReference>
<gene>
    <name evidence="2" type="ORF">DQX05_29935</name>
</gene>
<accession>A0A3A3GQM6</accession>
<dbReference type="EMBL" id="QYZD01000084">
    <property type="protein sequence ID" value="RJG15180.1"/>
    <property type="molecule type" value="Genomic_DNA"/>
</dbReference>
<protein>
    <submittedName>
        <fullName evidence="2">Uncharacterized protein</fullName>
    </submittedName>
</protein>
<comment type="caution">
    <text evidence="2">The sequence shown here is derived from an EMBL/GenBank/DDBJ whole genome shotgun (WGS) entry which is preliminary data.</text>
</comment>
<evidence type="ECO:0000313" key="2">
    <source>
        <dbReference type="EMBL" id="RJG15180.1"/>
    </source>
</evidence>
<sequence length="145" mass="16164">MKKSLVVISTVLMLSTFTGFASAAPDSTRIAPTQSETLSIENDYEPGDVHHVGYDSFQRSFTANIHAGRIMDIYVKNDGPGTVYMTLMKDGRTYAVDIPIPSGQQKTETVGVLGGIINEKWEVSINTKDGHKMDFQFKIRQYRNK</sequence>
<dbReference type="OrthoDB" id="2973409at2"/>
<name>A0A3A3GQM6_PANTH</name>
<feature type="chain" id="PRO_5017339563" evidence="1">
    <location>
        <begin position="24"/>
        <end position="145"/>
    </location>
</feature>
<dbReference type="Proteomes" id="UP000266177">
    <property type="component" value="Unassembled WGS sequence"/>
</dbReference>